<dbReference type="Proteomes" id="UP000250235">
    <property type="component" value="Unassembled WGS sequence"/>
</dbReference>
<dbReference type="EMBL" id="KQ997668">
    <property type="protein sequence ID" value="KZV43779.1"/>
    <property type="molecule type" value="Genomic_DNA"/>
</dbReference>
<evidence type="ECO:0000256" key="1">
    <source>
        <dbReference type="SAM" id="MobiDB-lite"/>
    </source>
</evidence>
<keyword evidence="2" id="KW-0418">Kinase</keyword>
<evidence type="ECO:0000313" key="3">
    <source>
        <dbReference type="Proteomes" id="UP000250235"/>
    </source>
</evidence>
<keyword evidence="3" id="KW-1185">Reference proteome</keyword>
<reference evidence="2 3" key="1">
    <citation type="journal article" date="2015" name="Proc. Natl. Acad. Sci. U.S.A.">
        <title>The resurrection genome of Boea hygrometrica: A blueprint for survival of dehydration.</title>
        <authorList>
            <person name="Xiao L."/>
            <person name="Yang G."/>
            <person name="Zhang L."/>
            <person name="Yang X."/>
            <person name="Zhao S."/>
            <person name="Ji Z."/>
            <person name="Zhou Q."/>
            <person name="Hu M."/>
            <person name="Wang Y."/>
            <person name="Chen M."/>
            <person name="Xu Y."/>
            <person name="Jin H."/>
            <person name="Xiao X."/>
            <person name="Hu G."/>
            <person name="Bao F."/>
            <person name="Hu Y."/>
            <person name="Wan P."/>
            <person name="Li L."/>
            <person name="Deng X."/>
            <person name="Kuang T."/>
            <person name="Xiang C."/>
            <person name="Zhu J.K."/>
            <person name="Oliver M.J."/>
            <person name="He Y."/>
        </authorList>
    </citation>
    <scope>NUCLEOTIDE SEQUENCE [LARGE SCALE GENOMIC DNA]</scope>
    <source>
        <strain evidence="3">cv. XS01</strain>
    </source>
</reference>
<keyword evidence="2" id="KW-0808">Transferase</keyword>
<organism evidence="2 3">
    <name type="scientific">Dorcoceras hygrometricum</name>
    <dbReference type="NCBI Taxonomy" id="472368"/>
    <lineage>
        <taxon>Eukaryota</taxon>
        <taxon>Viridiplantae</taxon>
        <taxon>Streptophyta</taxon>
        <taxon>Embryophyta</taxon>
        <taxon>Tracheophyta</taxon>
        <taxon>Spermatophyta</taxon>
        <taxon>Magnoliopsida</taxon>
        <taxon>eudicotyledons</taxon>
        <taxon>Gunneridae</taxon>
        <taxon>Pentapetalae</taxon>
        <taxon>asterids</taxon>
        <taxon>lamiids</taxon>
        <taxon>Lamiales</taxon>
        <taxon>Gesneriaceae</taxon>
        <taxon>Didymocarpoideae</taxon>
        <taxon>Trichosporeae</taxon>
        <taxon>Loxocarpinae</taxon>
        <taxon>Dorcoceras</taxon>
    </lineage>
</organism>
<proteinExistence type="predicted"/>
<name>A0A2Z7CGL9_9LAMI</name>
<dbReference type="GO" id="GO:0016301">
    <property type="term" value="F:kinase activity"/>
    <property type="evidence" value="ECO:0007669"/>
    <property type="project" value="UniProtKB-KW"/>
</dbReference>
<evidence type="ECO:0000313" key="2">
    <source>
        <dbReference type="EMBL" id="KZV43779.1"/>
    </source>
</evidence>
<sequence>MYCFSRDRVLIHASFNTCYCWGTVADPDPVSRIGYPRMSASSESSTTMHRFLHASGSHPIQPPNDPNPSQLGGRHSHPVVTAPTIALDFSDTTQQSASHNVAPNQILLAQITQQELPGSSNPKAHASSRTLAQAYLKSFELQ</sequence>
<accession>A0A2Z7CGL9</accession>
<dbReference type="AlphaFoldDB" id="A0A2Z7CGL9"/>
<gene>
    <name evidence="2" type="ORF">F511_40101</name>
</gene>
<protein>
    <submittedName>
        <fullName evidence="2">Histidine kinase 5</fullName>
    </submittedName>
</protein>
<feature type="region of interest" description="Disordered" evidence="1">
    <location>
        <begin position="44"/>
        <end position="77"/>
    </location>
</feature>